<proteinExistence type="predicted"/>
<gene>
    <name evidence="1" type="ORF">LBBP_00499</name>
</gene>
<protein>
    <submittedName>
        <fullName evidence="1">Uncharacterized protein</fullName>
    </submittedName>
</protein>
<organism evidence="1">
    <name type="scientific">Leptospira borgpetersenii serovar Ballum</name>
    <dbReference type="NCBI Taxonomy" id="280505"/>
    <lineage>
        <taxon>Bacteria</taxon>
        <taxon>Pseudomonadati</taxon>
        <taxon>Spirochaetota</taxon>
        <taxon>Spirochaetia</taxon>
        <taxon>Leptospirales</taxon>
        <taxon>Leptospiraceae</taxon>
        <taxon>Leptospira</taxon>
    </lineage>
</organism>
<name>A0A0E3BR21_LEPBO</name>
<dbReference type="PATRIC" id="fig|280505.15.peg.490"/>
<dbReference type="Proteomes" id="UP000058857">
    <property type="component" value="Chromosome 1"/>
</dbReference>
<sequence>MERLQSKFKIPLFLRKEDGDLLKIENSLVKTMSELRDKELRSINLSDGFSIRLKNQLKSIRPEPEKGWERIRENILANRGLQFSFSAVLMVAIVFVTYNRIRSSDVPDLSERSGTIFERSQAGDFQDIPSSGKFRSESDKVLLRQIPSTAEARKTIGSLRKYFSEKGDLGIVEELDRILEQTQENNP</sequence>
<dbReference type="NCBIfam" id="NF047597">
    <property type="entry name" value="LIMLP_12425_fam"/>
    <property type="match status" value="1"/>
</dbReference>
<dbReference type="AlphaFoldDB" id="A0A0E3BR21"/>
<accession>A0A0E3BR21</accession>
<dbReference type="RefSeq" id="WP_002738576.1">
    <property type="nucleotide sequence ID" value="NZ_CP012029.1"/>
</dbReference>
<dbReference type="EMBL" id="CP012029">
    <property type="protein sequence ID" value="ALO24847.1"/>
    <property type="molecule type" value="Genomic_DNA"/>
</dbReference>
<evidence type="ECO:0000313" key="1">
    <source>
        <dbReference type="EMBL" id="ALO24847.1"/>
    </source>
</evidence>
<reference evidence="1 2" key="1">
    <citation type="journal article" date="2015" name="PLoS Negl. Trop. Dis.">
        <title>Distribution of Plasmids in Distinct Leptospira Pathogenic Species.</title>
        <authorList>
            <person name="Wang Y."/>
            <person name="Zhuang X."/>
            <person name="Zhong Y."/>
            <person name="Zhang C."/>
            <person name="Zhang Y."/>
            <person name="Zeng L."/>
            <person name="Zhu Y."/>
            <person name="He P."/>
            <person name="Dong K."/>
            <person name="Pal U."/>
            <person name="Guo X."/>
            <person name="Qin J."/>
        </authorList>
    </citation>
    <scope>NUCLEOTIDE SEQUENCE [LARGE SCALE GENOMIC DNA]</scope>
    <source>
        <strain evidence="1 2">56604</strain>
    </source>
</reference>
<evidence type="ECO:0000313" key="2">
    <source>
        <dbReference type="Proteomes" id="UP000058857"/>
    </source>
</evidence>